<dbReference type="RefSeq" id="WP_023556480.1">
    <property type="nucleotide sequence ID" value="NZ_RHHT01000089.1"/>
</dbReference>
<accession>A0A3M8BW72</accession>
<organism evidence="1 2">
    <name type="scientific">Brevibacillus panacihumi</name>
    <dbReference type="NCBI Taxonomy" id="497735"/>
    <lineage>
        <taxon>Bacteria</taxon>
        <taxon>Bacillati</taxon>
        <taxon>Bacillota</taxon>
        <taxon>Bacilli</taxon>
        <taxon>Bacillales</taxon>
        <taxon>Paenibacillaceae</taxon>
        <taxon>Brevibacillus</taxon>
    </lineage>
</organism>
<protein>
    <submittedName>
        <fullName evidence="1">Uncharacterized protein</fullName>
    </submittedName>
</protein>
<dbReference type="EMBL" id="RHHT01000089">
    <property type="protein sequence ID" value="RNB67681.1"/>
    <property type="molecule type" value="Genomic_DNA"/>
</dbReference>
<comment type="caution">
    <text evidence="1">The sequence shown here is derived from an EMBL/GenBank/DDBJ whole genome shotgun (WGS) entry which is preliminary data.</text>
</comment>
<sequence length="61" mass="6890">MRSDELRIERLLEHLKQHQAGKHARNTVKEGLLASRAVIDSLIDLLEEPSSTPCARKIDIS</sequence>
<dbReference type="Proteomes" id="UP000281915">
    <property type="component" value="Unassembled WGS sequence"/>
</dbReference>
<gene>
    <name evidence="1" type="ORF">EDM58_25235</name>
</gene>
<dbReference type="AlphaFoldDB" id="A0A3M8BW72"/>
<reference evidence="1 2" key="1">
    <citation type="submission" date="2018-10" db="EMBL/GenBank/DDBJ databases">
        <title>Phylogenomics of Brevibacillus.</title>
        <authorList>
            <person name="Dunlap C."/>
        </authorList>
    </citation>
    <scope>NUCLEOTIDE SEQUENCE [LARGE SCALE GENOMIC DNA]</scope>
    <source>
        <strain evidence="1 2">JCM 15085</strain>
    </source>
</reference>
<evidence type="ECO:0000313" key="1">
    <source>
        <dbReference type="EMBL" id="RNB67681.1"/>
    </source>
</evidence>
<evidence type="ECO:0000313" key="2">
    <source>
        <dbReference type="Proteomes" id="UP000281915"/>
    </source>
</evidence>
<name>A0A3M8BW72_9BACL</name>
<proteinExistence type="predicted"/>